<organism evidence="1 2">
    <name type="scientific">Ditylenchus destructor</name>
    <dbReference type="NCBI Taxonomy" id="166010"/>
    <lineage>
        <taxon>Eukaryota</taxon>
        <taxon>Metazoa</taxon>
        <taxon>Ecdysozoa</taxon>
        <taxon>Nematoda</taxon>
        <taxon>Chromadorea</taxon>
        <taxon>Rhabditida</taxon>
        <taxon>Tylenchina</taxon>
        <taxon>Tylenchomorpha</taxon>
        <taxon>Sphaerularioidea</taxon>
        <taxon>Anguinidae</taxon>
        <taxon>Anguininae</taxon>
        <taxon>Ditylenchus</taxon>
    </lineage>
</organism>
<proteinExistence type="predicted"/>
<accession>A0AAD4QVT8</accession>
<protein>
    <submittedName>
        <fullName evidence="1">Uncharacterized protein</fullName>
    </submittedName>
</protein>
<sequence>MERAVWAVSISTSPQNAQFDIILGYQGCAYEGHNETLIACFDGMPNRKFIDGDEDEVFELREICKQVGKSDGFKISLFNSTNEEGRHVVRYRFVNMAKRTASNSTLLPSIKFADVNNAECRDVENKFKFISQTQLVSTLLYCVPTQSSYQSRTFDIYLYPAMCEPLEVAKTDHLIAKVYFDKKTIANCTRSDTSNDNCNYKYSIAFDNTKTLYPHHGVKYPTSADDAKLYGGTFFAYNVIREKAINSSTDIIPKTIDTLVSDNVKKVPDELASVFIRDYYNNNSSAVDTLYEKFLTDFNIMNMTESDIREDRLLSVNGLMRRISQTIMPYFKNSSKGIQGGNIAACFKSNSSDFGKEIGKAVVVSAPISDTERMKVAKKAGKDYGKNSCKGVYWRVEQVTEMDRAKVGREEGIETFQDHEKRVWNVNEAGIHNDTNNVYGVWMNHSAFDSFNDALHTFYVDLGAEFSKFFFQKLSSEGSQILSAVVGEEIASRVGDQLNKFIAKDLEKEVQTQKPVEKIIGAMRDRLKKDFDALFANENSSTSLIPTLEFLRNASFTAFKHMNDTIKREPIPYTHDVRQFVYVFHGVRLHTGFVQGFTNNPDVFRTATDICLAKSHETTFCETDEVTIH</sequence>
<dbReference type="EMBL" id="JAKKPZ010000730">
    <property type="protein sequence ID" value="KAI1692663.1"/>
    <property type="molecule type" value="Genomic_DNA"/>
</dbReference>
<dbReference type="Proteomes" id="UP001201812">
    <property type="component" value="Unassembled WGS sequence"/>
</dbReference>
<dbReference type="AlphaFoldDB" id="A0AAD4QVT8"/>
<evidence type="ECO:0000313" key="1">
    <source>
        <dbReference type="EMBL" id="KAI1692663.1"/>
    </source>
</evidence>
<comment type="caution">
    <text evidence="1">The sequence shown here is derived from an EMBL/GenBank/DDBJ whole genome shotgun (WGS) entry which is preliminary data.</text>
</comment>
<name>A0AAD4QVT8_9BILA</name>
<evidence type="ECO:0000313" key="2">
    <source>
        <dbReference type="Proteomes" id="UP001201812"/>
    </source>
</evidence>
<reference evidence="1" key="1">
    <citation type="submission" date="2022-01" db="EMBL/GenBank/DDBJ databases">
        <title>Genome Sequence Resource for Two Populations of Ditylenchus destructor, the Migratory Endoparasitic Phytonematode.</title>
        <authorList>
            <person name="Zhang H."/>
            <person name="Lin R."/>
            <person name="Xie B."/>
        </authorList>
    </citation>
    <scope>NUCLEOTIDE SEQUENCE</scope>
    <source>
        <strain evidence="1">BazhouSP</strain>
    </source>
</reference>
<keyword evidence="2" id="KW-1185">Reference proteome</keyword>
<gene>
    <name evidence="1" type="ORF">DdX_21137</name>
</gene>